<feature type="compositionally biased region" description="Basic residues" evidence="1">
    <location>
        <begin position="1"/>
        <end position="12"/>
    </location>
</feature>
<feature type="compositionally biased region" description="Basic and acidic residues" evidence="1">
    <location>
        <begin position="82"/>
        <end position="94"/>
    </location>
</feature>
<keyword evidence="3" id="KW-1185">Reference proteome</keyword>
<dbReference type="AlphaFoldDB" id="H2Z6P6"/>
<protein>
    <submittedName>
        <fullName evidence="2">Uncharacterized protein</fullName>
    </submittedName>
</protein>
<dbReference type="Proteomes" id="UP000007875">
    <property type="component" value="Unassembled WGS sequence"/>
</dbReference>
<dbReference type="Ensembl" id="ENSCSAVT00000013408.1">
    <property type="protein sequence ID" value="ENSCSAVP00000013258.1"/>
    <property type="gene ID" value="ENSCSAVG00000007782.1"/>
</dbReference>
<feature type="region of interest" description="Disordered" evidence="1">
    <location>
        <begin position="1"/>
        <end position="146"/>
    </location>
</feature>
<name>H2Z6P6_CIOSA</name>
<accession>H2Z6P6</accession>
<feature type="compositionally biased region" description="Polar residues" evidence="1">
    <location>
        <begin position="50"/>
        <end position="60"/>
    </location>
</feature>
<organism evidence="2 3">
    <name type="scientific">Ciona savignyi</name>
    <name type="common">Pacific transparent sea squirt</name>
    <dbReference type="NCBI Taxonomy" id="51511"/>
    <lineage>
        <taxon>Eukaryota</taxon>
        <taxon>Metazoa</taxon>
        <taxon>Chordata</taxon>
        <taxon>Tunicata</taxon>
        <taxon>Ascidiacea</taxon>
        <taxon>Phlebobranchia</taxon>
        <taxon>Cionidae</taxon>
        <taxon>Ciona</taxon>
    </lineage>
</organism>
<reference evidence="2" key="3">
    <citation type="submission" date="2025-09" db="UniProtKB">
        <authorList>
            <consortium name="Ensembl"/>
        </authorList>
    </citation>
    <scope>IDENTIFICATION</scope>
</reference>
<evidence type="ECO:0000313" key="3">
    <source>
        <dbReference type="Proteomes" id="UP000007875"/>
    </source>
</evidence>
<reference evidence="2" key="2">
    <citation type="submission" date="2025-08" db="UniProtKB">
        <authorList>
            <consortium name="Ensembl"/>
        </authorList>
    </citation>
    <scope>IDENTIFICATION</scope>
</reference>
<proteinExistence type="predicted"/>
<dbReference type="InParanoid" id="H2Z6P6"/>
<evidence type="ECO:0000313" key="2">
    <source>
        <dbReference type="Ensembl" id="ENSCSAVP00000013258.1"/>
    </source>
</evidence>
<evidence type="ECO:0000256" key="1">
    <source>
        <dbReference type="SAM" id="MobiDB-lite"/>
    </source>
</evidence>
<dbReference type="GeneTree" id="ENSGT00530000067075"/>
<sequence length="146" mass="16658">LERTQLRRSYRRDRKDLPSRDDESDGDVITDTIPAPDGRRRSWRQRRSPLASQSTSSLEQSDVFVPPTETRRQSVDGESAADDTRPRRHDDIRERIRKYKTATSFEDNSLPDRRLSTGSGISRKESTGSSCDSSQVSISEESLDNQ</sequence>
<feature type="compositionally biased region" description="Polar residues" evidence="1">
    <location>
        <begin position="127"/>
        <end position="140"/>
    </location>
</feature>
<dbReference type="HOGENOM" id="CLU_1781633_0_0_1"/>
<reference evidence="3" key="1">
    <citation type="submission" date="2003-08" db="EMBL/GenBank/DDBJ databases">
        <authorList>
            <person name="Birren B."/>
            <person name="Nusbaum C."/>
            <person name="Abebe A."/>
            <person name="Abouelleil A."/>
            <person name="Adekoya E."/>
            <person name="Ait-zahra M."/>
            <person name="Allen N."/>
            <person name="Allen T."/>
            <person name="An P."/>
            <person name="Anderson M."/>
            <person name="Anderson S."/>
            <person name="Arachchi H."/>
            <person name="Armbruster J."/>
            <person name="Bachantsang P."/>
            <person name="Baldwin J."/>
            <person name="Barry A."/>
            <person name="Bayul T."/>
            <person name="Blitshsteyn B."/>
            <person name="Bloom T."/>
            <person name="Blye J."/>
            <person name="Boguslavskiy L."/>
            <person name="Borowsky M."/>
            <person name="Boukhgalter B."/>
            <person name="Brunache A."/>
            <person name="Butler J."/>
            <person name="Calixte N."/>
            <person name="Calvo S."/>
            <person name="Camarata J."/>
            <person name="Campo K."/>
            <person name="Chang J."/>
            <person name="Cheshatsang Y."/>
            <person name="Citroen M."/>
            <person name="Collymore A."/>
            <person name="Considine T."/>
            <person name="Cook A."/>
            <person name="Cooke P."/>
            <person name="Corum B."/>
            <person name="Cuomo C."/>
            <person name="David R."/>
            <person name="Dawoe T."/>
            <person name="Degray S."/>
            <person name="Dodge S."/>
            <person name="Dooley K."/>
            <person name="Dorje P."/>
            <person name="Dorjee K."/>
            <person name="Dorris L."/>
            <person name="Duffey N."/>
            <person name="Dupes A."/>
            <person name="Elkins T."/>
            <person name="Engels R."/>
            <person name="Erickson J."/>
            <person name="Farina A."/>
            <person name="Faro S."/>
            <person name="Ferreira P."/>
            <person name="Fischer H."/>
            <person name="Fitzgerald M."/>
            <person name="Foley K."/>
            <person name="Gage D."/>
            <person name="Galagan J."/>
            <person name="Gearin G."/>
            <person name="Gnerre S."/>
            <person name="Gnirke A."/>
            <person name="Goyette A."/>
            <person name="Graham J."/>
            <person name="Grandbois E."/>
            <person name="Gyaltsen K."/>
            <person name="Hafez N."/>
            <person name="Hagopian D."/>
            <person name="Hagos B."/>
            <person name="Hall J."/>
            <person name="Hatcher B."/>
            <person name="Heller A."/>
            <person name="Higgins H."/>
            <person name="Honan T."/>
            <person name="Horn A."/>
            <person name="Houde N."/>
            <person name="Hughes L."/>
            <person name="Hulme W."/>
            <person name="Husby E."/>
            <person name="Iliev I."/>
            <person name="Jaffe D."/>
            <person name="Jones C."/>
            <person name="Kamal M."/>
            <person name="Kamat A."/>
            <person name="Kamvysselis M."/>
            <person name="Karlsson E."/>
            <person name="Kells C."/>
            <person name="Kieu A."/>
            <person name="Kisner P."/>
            <person name="Kodira C."/>
            <person name="Kulbokas E."/>
            <person name="Labutti K."/>
            <person name="Lama D."/>
            <person name="Landers T."/>
            <person name="Leger J."/>
            <person name="Levine S."/>
            <person name="Lewis D."/>
            <person name="Lewis T."/>
            <person name="Lindblad-toh K."/>
            <person name="Liu X."/>
            <person name="Lokyitsang T."/>
            <person name="Lokyitsang Y."/>
            <person name="Lucien O."/>
            <person name="Lui A."/>
            <person name="Ma L.J."/>
            <person name="Mabbitt R."/>
            <person name="Macdonald J."/>
            <person name="Maclean C."/>
            <person name="Major J."/>
            <person name="Manning J."/>
            <person name="Marabella R."/>
            <person name="Maru K."/>
            <person name="Matthews C."/>
            <person name="Mauceli E."/>
            <person name="Mccarthy M."/>
            <person name="Mcdonough S."/>
            <person name="Mcghee T."/>
            <person name="Meldrim J."/>
            <person name="Meneus L."/>
            <person name="Mesirov J."/>
            <person name="Mihalev A."/>
            <person name="Mihova T."/>
            <person name="Mikkelsen T."/>
            <person name="Mlenga V."/>
            <person name="Moru K."/>
            <person name="Mozes J."/>
            <person name="Mulrain L."/>
            <person name="Munson G."/>
            <person name="Naylor J."/>
            <person name="Newes C."/>
            <person name="Nguyen C."/>
            <person name="Nguyen N."/>
            <person name="Nguyen T."/>
            <person name="Nicol R."/>
            <person name="Nielsen C."/>
            <person name="Nizzari M."/>
            <person name="Norbu C."/>
            <person name="Norbu N."/>
            <person name="O'donnell P."/>
            <person name="Okoawo O."/>
            <person name="O'leary S."/>
            <person name="Omotosho B."/>
            <person name="O'neill K."/>
            <person name="Osman S."/>
            <person name="Parker S."/>
            <person name="Perrin D."/>
            <person name="Phunkhang P."/>
            <person name="Piqani B."/>
            <person name="Purcell S."/>
            <person name="Rachupka T."/>
            <person name="Ramasamy U."/>
            <person name="Rameau R."/>
            <person name="Ray V."/>
            <person name="Raymond C."/>
            <person name="Retta R."/>
            <person name="Richardson S."/>
            <person name="Rise C."/>
            <person name="Rodriguez J."/>
            <person name="Rogers J."/>
            <person name="Rogov P."/>
            <person name="Rutman M."/>
            <person name="Schupbach R."/>
            <person name="Seaman C."/>
            <person name="Settipalli S."/>
            <person name="Sharpe T."/>
            <person name="Sheridan J."/>
            <person name="Sherpa N."/>
            <person name="Shi J."/>
            <person name="Smirnov S."/>
            <person name="Smith C."/>
            <person name="Sougnez C."/>
            <person name="Spencer B."/>
            <person name="Stalker J."/>
            <person name="Stange-thomann N."/>
            <person name="Stavropoulos S."/>
            <person name="Stetson K."/>
            <person name="Stone C."/>
            <person name="Stone S."/>
            <person name="Stubbs M."/>
            <person name="Talamas J."/>
            <person name="Tchuinga P."/>
            <person name="Tenzing P."/>
            <person name="Tesfaye S."/>
            <person name="Theodore J."/>
            <person name="Thoulutsang Y."/>
            <person name="Topham K."/>
            <person name="Towey S."/>
            <person name="Tsamla T."/>
            <person name="Tsomo N."/>
            <person name="Vallee D."/>
            <person name="Vassiliev H."/>
            <person name="Venkataraman V."/>
            <person name="Vinson J."/>
            <person name="Vo A."/>
            <person name="Wade C."/>
            <person name="Wang S."/>
            <person name="Wangchuk T."/>
            <person name="Wangdi T."/>
            <person name="Whittaker C."/>
            <person name="Wilkinson J."/>
            <person name="Wu Y."/>
            <person name="Wyman D."/>
            <person name="Yadav S."/>
            <person name="Yang S."/>
            <person name="Yang X."/>
            <person name="Yeager S."/>
            <person name="Yee E."/>
            <person name="Young G."/>
            <person name="Zainoun J."/>
            <person name="Zembeck L."/>
            <person name="Zimmer A."/>
            <person name="Zody M."/>
            <person name="Lander E."/>
        </authorList>
    </citation>
    <scope>NUCLEOTIDE SEQUENCE [LARGE SCALE GENOMIC DNA]</scope>
</reference>